<dbReference type="Proteomes" id="UP000198211">
    <property type="component" value="Unassembled WGS sequence"/>
</dbReference>
<feature type="compositionally biased region" description="Basic and acidic residues" evidence="1">
    <location>
        <begin position="122"/>
        <end position="139"/>
    </location>
</feature>
<comment type="caution">
    <text evidence="2">The sequence shown here is derived from an EMBL/GenBank/DDBJ whole genome shotgun (WGS) entry which is preliminary data.</text>
</comment>
<feature type="compositionally biased region" description="Basic and acidic residues" evidence="1">
    <location>
        <begin position="162"/>
        <end position="171"/>
    </location>
</feature>
<evidence type="ECO:0000313" key="3">
    <source>
        <dbReference type="Proteomes" id="UP000198211"/>
    </source>
</evidence>
<evidence type="ECO:0000256" key="1">
    <source>
        <dbReference type="SAM" id="MobiDB-lite"/>
    </source>
</evidence>
<gene>
    <name evidence="2" type="ORF">PHMEG_00032416</name>
</gene>
<feature type="region of interest" description="Disordered" evidence="1">
    <location>
        <begin position="1"/>
        <end position="26"/>
    </location>
</feature>
<sequence length="504" mass="57100">MTRGASQLTTKKDGNRPPISEDTPVANKTLGQCLNARLDTSSWIQLFAPKAARQAVWAELVEELSHPVNSTSTSQVAEDTVSLLMAMGMEAHAYPSSTALADWTASEAGTELQRWKRKLKTAKNESSEHSVAEDAEEDHRAVFGSAEPSPYFYDSHMVTPRAESRKARVAQEAEQTESTANIQPGAGRNSSRRQVAADDSSSDEDNPFYQADDENNATTELARQVRELTAMKEMDPTPRFEITQHRPLGKITPFRGKLDESENSMQWLRGFVYEMKALSRKTKRTWSLLSDKFISYYCSQFSQSASTRYYRAKRSEKEHIRDYLNRLNGYARSANIKFERSGREAKEHVKHILEIPDEYSNDYSNDDPSDFYEEARCKARILIPITTRDWLQLLTTMNVEMLLTGHLRGVTSVPKAMDNSQVDLVKVDFDLQLNLVRGSTITVVDAVFRDQVMVHALHVVDRIIPRTFVSDDVGKCEAFDELAKILQTNVDKKNIIPELQKLVF</sequence>
<feature type="compositionally biased region" description="Acidic residues" evidence="1">
    <location>
        <begin position="200"/>
        <end position="215"/>
    </location>
</feature>
<keyword evidence="3" id="KW-1185">Reference proteome</keyword>
<feature type="compositionally biased region" description="Polar residues" evidence="1">
    <location>
        <begin position="176"/>
        <end position="193"/>
    </location>
</feature>
<dbReference type="EMBL" id="NBNE01010812">
    <property type="protein sequence ID" value="OWY97133.1"/>
    <property type="molecule type" value="Genomic_DNA"/>
</dbReference>
<accession>A0A225UVS1</accession>
<feature type="non-terminal residue" evidence="2">
    <location>
        <position position="504"/>
    </location>
</feature>
<reference evidence="3" key="1">
    <citation type="submission" date="2017-03" db="EMBL/GenBank/DDBJ databases">
        <title>Phytopthora megakarya and P. palmivora, two closely related causual agents of cacao black pod achieved similar genome size and gene model numbers by different mechanisms.</title>
        <authorList>
            <person name="Ali S."/>
            <person name="Shao J."/>
            <person name="Larry D.J."/>
            <person name="Kronmiller B."/>
            <person name="Shen D."/>
            <person name="Strem M.D."/>
            <person name="Melnick R.L."/>
            <person name="Guiltinan M.J."/>
            <person name="Tyler B.M."/>
            <person name="Meinhardt L.W."/>
            <person name="Bailey B.A."/>
        </authorList>
    </citation>
    <scope>NUCLEOTIDE SEQUENCE [LARGE SCALE GENOMIC DNA]</scope>
    <source>
        <strain evidence="3">zdho120</strain>
    </source>
</reference>
<evidence type="ECO:0008006" key="4">
    <source>
        <dbReference type="Google" id="ProtNLM"/>
    </source>
</evidence>
<feature type="region of interest" description="Disordered" evidence="1">
    <location>
        <begin position="119"/>
        <end position="139"/>
    </location>
</feature>
<proteinExistence type="predicted"/>
<dbReference type="AlphaFoldDB" id="A0A225UVS1"/>
<name>A0A225UVS1_9STRA</name>
<evidence type="ECO:0000313" key="2">
    <source>
        <dbReference type="EMBL" id="OWY97133.1"/>
    </source>
</evidence>
<dbReference type="OrthoDB" id="10554453at2759"/>
<protein>
    <recommendedName>
        <fullName evidence="4">Eukaryotic/viral aspartic protease</fullName>
    </recommendedName>
</protein>
<organism evidence="2 3">
    <name type="scientific">Phytophthora megakarya</name>
    <dbReference type="NCBI Taxonomy" id="4795"/>
    <lineage>
        <taxon>Eukaryota</taxon>
        <taxon>Sar</taxon>
        <taxon>Stramenopiles</taxon>
        <taxon>Oomycota</taxon>
        <taxon>Peronosporomycetes</taxon>
        <taxon>Peronosporales</taxon>
        <taxon>Peronosporaceae</taxon>
        <taxon>Phytophthora</taxon>
    </lineage>
</organism>
<feature type="region of interest" description="Disordered" evidence="1">
    <location>
        <begin position="162"/>
        <end position="217"/>
    </location>
</feature>